<accession>A0A0C2WNN6</accession>
<evidence type="ECO:0000313" key="1">
    <source>
        <dbReference type="EMBL" id="KIL58311.1"/>
    </source>
</evidence>
<name>A0A0C2WNN6_AMAMK</name>
<dbReference type="HOGENOM" id="CLU_3031853_0_0_1"/>
<dbReference type="AlphaFoldDB" id="A0A0C2WNN6"/>
<dbReference type="EMBL" id="KN818341">
    <property type="protein sequence ID" value="KIL58311.1"/>
    <property type="molecule type" value="Genomic_DNA"/>
</dbReference>
<organism evidence="1 2">
    <name type="scientific">Amanita muscaria (strain Koide BX008)</name>
    <dbReference type="NCBI Taxonomy" id="946122"/>
    <lineage>
        <taxon>Eukaryota</taxon>
        <taxon>Fungi</taxon>
        <taxon>Dikarya</taxon>
        <taxon>Basidiomycota</taxon>
        <taxon>Agaricomycotina</taxon>
        <taxon>Agaricomycetes</taxon>
        <taxon>Agaricomycetidae</taxon>
        <taxon>Agaricales</taxon>
        <taxon>Pluteineae</taxon>
        <taxon>Amanitaceae</taxon>
        <taxon>Amanita</taxon>
    </lineage>
</organism>
<reference evidence="1 2" key="1">
    <citation type="submission" date="2014-04" db="EMBL/GenBank/DDBJ databases">
        <title>Evolutionary Origins and Diversification of the Mycorrhizal Mutualists.</title>
        <authorList>
            <consortium name="DOE Joint Genome Institute"/>
            <consortium name="Mycorrhizal Genomics Consortium"/>
            <person name="Kohler A."/>
            <person name="Kuo A."/>
            <person name="Nagy L.G."/>
            <person name="Floudas D."/>
            <person name="Copeland A."/>
            <person name="Barry K.W."/>
            <person name="Cichocki N."/>
            <person name="Veneault-Fourrey C."/>
            <person name="LaButti K."/>
            <person name="Lindquist E.A."/>
            <person name="Lipzen A."/>
            <person name="Lundell T."/>
            <person name="Morin E."/>
            <person name="Murat C."/>
            <person name="Riley R."/>
            <person name="Ohm R."/>
            <person name="Sun H."/>
            <person name="Tunlid A."/>
            <person name="Henrissat B."/>
            <person name="Grigoriev I.V."/>
            <person name="Hibbett D.S."/>
            <person name="Martin F."/>
        </authorList>
    </citation>
    <scope>NUCLEOTIDE SEQUENCE [LARGE SCALE GENOMIC DNA]</scope>
    <source>
        <strain evidence="1 2">Koide BX008</strain>
    </source>
</reference>
<dbReference type="Proteomes" id="UP000054549">
    <property type="component" value="Unassembled WGS sequence"/>
</dbReference>
<gene>
    <name evidence="1" type="ORF">M378DRAFT_170738</name>
</gene>
<protein>
    <submittedName>
        <fullName evidence="1">Uncharacterized protein</fullName>
    </submittedName>
</protein>
<evidence type="ECO:0000313" key="2">
    <source>
        <dbReference type="Proteomes" id="UP000054549"/>
    </source>
</evidence>
<keyword evidence="2" id="KW-1185">Reference proteome</keyword>
<dbReference type="InParanoid" id="A0A0C2WNN6"/>
<proteinExistence type="predicted"/>
<sequence length="55" mass="6325">MTGCFGPQPSLNHDIWNVALLNIRNIRRYVDPSDHGWAICDDIPPKFERGDVVFK</sequence>